<dbReference type="EC" id="2.7.1.159" evidence="4"/>
<organism evidence="12 13">
    <name type="scientific">Trifolium medium</name>
    <dbReference type="NCBI Taxonomy" id="97028"/>
    <lineage>
        <taxon>Eukaryota</taxon>
        <taxon>Viridiplantae</taxon>
        <taxon>Streptophyta</taxon>
        <taxon>Embryophyta</taxon>
        <taxon>Tracheophyta</taxon>
        <taxon>Spermatophyta</taxon>
        <taxon>Magnoliopsida</taxon>
        <taxon>eudicotyledons</taxon>
        <taxon>Gunneridae</taxon>
        <taxon>Pentapetalae</taxon>
        <taxon>rosids</taxon>
        <taxon>fabids</taxon>
        <taxon>Fabales</taxon>
        <taxon>Fabaceae</taxon>
        <taxon>Papilionoideae</taxon>
        <taxon>50 kb inversion clade</taxon>
        <taxon>NPAAA clade</taxon>
        <taxon>Hologalegina</taxon>
        <taxon>IRL clade</taxon>
        <taxon>Trifolieae</taxon>
        <taxon>Trifolium</taxon>
    </lineage>
</organism>
<dbReference type="GO" id="GO:0032957">
    <property type="term" value="P:inositol trisphosphate metabolic process"/>
    <property type="evidence" value="ECO:0007669"/>
    <property type="project" value="InterPro"/>
</dbReference>
<comment type="caution">
    <text evidence="12">The sequence shown here is derived from an EMBL/GenBank/DDBJ whole genome shotgun (WGS) entry which is preliminary data.</text>
</comment>
<dbReference type="AlphaFoldDB" id="A0A392SBV7"/>
<comment type="subunit">
    <text evidence="3">Monomer.</text>
</comment>
<proteinExistence type="inferred from homology"/>
<evidence type="ECO:0000256" key="5">
    <source>
        <dbReference type="ARBA" id="ARBA00022679"/>
    </source>
</evidence>
<reference evidence="12 13" key="1">
    <citation type="journal article" date="2018" name="Front. Plant Sci.">
        <title>Red Clover (Trifolium pratense) and Zigzag Clover (T. medium) - A Picture of Genomic Similarities and Differences.</title>
        <authorList>
            <person name="Dluhosova J."/>
            <person name="Istvanek J."/>
            <person name="Nedelnik J."/>
            <person name="Repkova J."/>
        </authorList>
    </citation>
    <scope>NUCLEOTIDE SEQUENCE [LARGE SCALE GENOMIC DNA]</scope>
    <source>
        <strain evidence="13">cv. 10/8</strain>
        <tissue evidence="12">Leaf</tissue>
    </source>
</reference>
<evidence type="ECO:0000256" key="8">
    <source>
        <dbReference type="ARBA" id="ARBA00022777"/>
    </source>
</evidence>
<protein>
    <recommendedName>
        <fullName evidence="4">inositol-1,3,4-trisphosphate 5/6-kinase</fullName>
        <ecNumber evidence="4">2.7.1.159</ecNumber>
    </recommendedName>
</protein>
<comment type="similarity">
    <text evidence="2">Belongs to the ITPK1 family.</text>
</comment>
<evidence type="ECO:0000313" key="12">
    <source>
        <dbReference type="EMBL" id="MCI45907.1"/>
    </source>
</evidence>
<dbReference type="PANTHER" id="PTHR14217">
    <property type="entry name" value="INOSITOL-TETRAKISPHOSPHATE 1-KINASE"/>
    <property type="match status" value="1"/>
</dbReference>
<evidence type="ECO:0000256" key="9">
    <source>
        <dbReference type="ARBA" id="ARBA00022840"/>
    </source>
</evidence>
<feature type="non-terminal residue" evidence="12">
    <location>
        <position position="1"/>
    </location>
</feature>
<keyword evidence="9" id="KW-0067">ATP-binding</keyword>
<dbReference type="InterPro" id="IPR008656">
    <property type="entry name" value="Inositol_tetrakis-P_1-kinase"/>
</dbReference>
<dbReference type="GO" id="GO:0052726">
    <property type="term" value="F:inositol-1,3,4-trisphosphate 5-kinase activity"/>
    <property type="evidence" value="ECO:0007669"/>
    <property type="project" value="InterPro"/>
</dbReference>
<dbReference type="Gene3D" id="3.30.1490.220">
    <property type="match status" value="1"/>
</dbReference>
<accession>A0A392SBV7</accession>
<keyword evidence="7" id="KW-0547">Nucleotide-binding</keyword>
<evidence type="ECO:0000256" key="2">
    <source>
        <dbReference type="ARBA" id="ARBA00009601"/>
    </source>
</evidence>
<evidence type="ECO:0000256" key="7">
    <source>
        <dbReference type="ARBA" id="ARBA00022741"/>
    </source>
</evidence>
<evidence type="ECO:0000256" key="3">
    <source>
        <dbReference type="ARBA" id="ARBA00011245"/>
    </source>
</evidence>
<keyword evidence="13" id="KW-1185">Reference proteome</keyword>
<evidence type="ECO:0000256" key="4">
    <source>
        <dbReference type="ARBA" id="ARBA00012017"/>
    </source>
</evidence>
<dbReference type="GO" id="GO:0000287">
    <property type="term" value="F:magnesium ion binding"/>
    <property type="evidence" value="ECO:0007669"/>
    <property type="project" value="InterPro"/>
</dbReference>
<evidence type="ECO:0000256" key="6">
    <source>
        <dbReference type="ARBA" id="ARBA00022723"/>
    </source>
</evidence>
<evidence type="ECO:0000256" key="10">
    <source>
        <dbReference type="ARBA" id="ARBA00022842"/>
    </source>
</evidence>
<sequence>AKPLVVDGSAKSHELFLAYDEFSLSELESPLVLQEFVNHGV</sequence>
<evidence type="ECO:0000256" key="1">
    <source>
        <dbReference type="ARBA" id="ARBA00001946"/>
    </source>
</evidence>
<evidence type="ECO:0000313" key="13">
    <source>
        <dbReference type="Proteomes" id="UP000265520"/>
    </source>
</evidence>
<comment type="cofactor">
    <cofactor evidence="1">
        <name>Mg(2+)</name>
        <dbReference type="ChEBI" id="CHEBI:18420"/>
    </cofactor>
</comment>
<dbReference type="Proteomes" id="UP000265520">
    <property type="component" value="Unassembled WGS sequence"/>
</dbReference>
<keyword evidence="10" id="KW-0460">Magnesium</keyword>
<dbReference type="EMBL" id="LXQA010350275">
    <property type="protein sequence ID" value="MCI45907.1"/>
    <property type="molecule type" value="Genomic_DNA"/>
</dbReference>
<keyword evidence="6" id="KW-0479">Metal-binding</keyword>
<feature type="domain" description="Inositol 1,3,4-trisphosphate 5/6-kinase ATP-grasp" evidence="11">
    <location>
        <begin position="1"/>
        <end position="40"/>
    </location>
</feature>
<keyword evidence="8 12" id="KW-0418">Kinase</keyword>
<keyword evidence="5" id="KW-0808">Transferase</keyword>
<dbReference type="GO" id="GO:0047325">
    <property type="term" value="F:inositol-3,4,5,6-tetrakisphosphate 1-kinase activity"/>
    <property type="evidence" value="ECO:0007669"/>
    <property type="project" value="InterPro"/>
</dbReference>
<dbReference type="InterPro" id="IPR040464">
    <property type="entry name" value="InsP(3)kin_ATP-grasp"/>
</dbReference>
<evidence type="ECO:0000259" key="11">
    <source>
        <dbReference type="Pfam" id="PF05770"/>
    </source>
</evidence>
<dbReference type="PANTHER" id="PTHR14217:SF19">
    <property type="entry name" value="INOSITOL-TETRAKISPHOSPHATE 1-KINASE 2"/>
    <property type="match status" value="1"/>
</dbReference>
<name>A0A392SBV7_9FABA</name>
<dbReference type="Pfam" id="PF05770">
    <property type="entry name" value="Ins134_P3_kin"/>
    <property type="match status" value="1"/>
</dbReference>
<dbReference type="GO" id="GO:0005524">
    <property type="term" value="F:ATP binding"/>
    <property type="evidence" value="ECO:0007669"/>
    <property type="project" value="UniProtKB-KW"/>
</dbReference>
<dbReference type="GO" id="GO:0005737">
    <property type="term" value="C:cytoplasm"/>
    <property type="evidence" value="ECO:0007669"/>
    <property type="project" value="TreeGrafter"/>
</dbReference>
<dbReference type="GO" id="GO:0052725">
    <property type="term" value="F:inositol-1,3,4-trisphosphate 6-kinase activity"/>
    <property type="evidence" value="ECO:0007669"/>
    <property type="project" value="InterPro"/>
</dbReference>